<evidence type="ECO:0000256" key="1">
    <source>
        <dbReference type="ARBA" id="ARBA00003701"/>
    </source>
</evidence>
<dbReference type="PROSITE" id="PS50404">
    <property type="entry name" value="GST_NTER"/>
    <property type="match status" value="1"/>
</dbReference>
<dbReference type="InterPro" id="IPR036249">
    <property type="entry name" value="Thioredoxin-like_sf"/>
</dbReference>
<dbReference type="PANTHER" id="PTHR11571:SF222">
    <property type="entry name" value="GLUTATHIONE TRANSFERASE"/>
    <property type="match status" value="1"/>
</dbReference>
<comment type="caution">
    <text evidence="8">The sequence shown here is derived from an EMBL/GenBank/DDBJ whole genome shotgun (WGS) entry which is preliminary data.</text>
</comment>
<keyword evidence="4" id="KW-0808">Transferase</keyword>
<feature type="domain" description="GST C-terminal" evidence="7">
    <location>
        <begin position="137"/>
        <end position="255"/>
    </location>
</feature>
<organism evidence="8 9">
    <name type="scientific">Caerostris extrusa</name>
    <name type="common">Bark spider</name>
    <name type="synonym">Caerostris bankana</name>
    <dbReference type="NCBI Taxonomy" id="172846"/>
    <lineage>
        <taxon>Eukaryota</taxon>
        <taxon>Metazoa</taxon>
        <taxon>Ecdysozoa</taxon>
        <taxon>Arthropoda</taxon>
        <taxon>Chelicerata</taxon>
        <taxon>Arachnida</taxon>
        <taxon>Araneae</taxon>
        <taxon>Araneomorphae</taxon>
        <taxon>Entelegynae</taxon>
        <taxon>Araneoidea</taxon>
        <taxon>Araneidae</taxon>
        <taxon>Caerostris</taxon>
    </lineage>
</organism>
<evidence type="ECO:0000313" key="9">
    <source>
        <dbReference type="Proteomes" id="UP001054945"/>
    </source>
</evidence>
<gene>
    <name evidence="8" type="ORF">CEXT_110021</name>
</gene>
<dbReference type="Gene3D" id="1.20.1050.130">
    <property type="match status" value="2"/>
</dbReference>
<dbReference type="PROSITE" id="PS50405">
    <property type="entry name" value="GST_CTER"/>
    <property type="match status" value="1"/>
</dbReference>
<dbReference type="EMBL" id="BPLR01003858">
    <property type="protein sequence ID" value="GIX89412.1"/>
    <property type="molecule type" value="Genomic_DNA"/>
</dbReference>
<dbReference type="Proteomes" id="UP001054945">
    <property type="component" value="Unassembled WGS sequence"/>
</dbReference>
<dbReference type="InterPro" id="IPR040079">
    <property type="entry name" value="Glutathione_S-Trfase"/>
</dbReference>
<dbReference type="GO" id="GO:0006749">
    <property type="term" value="P:glutathione metabolic process"/>
    <property type="evidence" value="ECO:0007669"/>
    <property type="project" value="TreeGrafter"/>
</dbReference>
<dbReference type="PANTHER" id="PTHR11571">
    <property type="entry name" value="GLUTATHIONE S-TRANSFERASE"/>
    <property type="match status" value="1"/>
</dbReference>
<evidence type="ECO:0000256" key="2">
    <source>
        <dbReference type="ARBA" id="ARBA00005861"/>
    </source>
</evidence>
<evidence type="ECO:0000259" key="7">
    <source>
        <dbReference type="PROSITE" id="PS50405"/>
    </source>
</evidence>
<dbReference type="FunFam" id="1.20.1050.10:FF:000003">
    <property type="entry name" value="Glutathione S-transferase 2"/>
    <property type="match status" value="1"/>
</dbReference>
<comment type="function">
    <text evidence="1">Conjugation of reduced glutathione to a wide number of exogenous and endogenous hydrophobic electrophiles.</text>
</comment>
<dbReference type="Pfam" id="PF14497">
    <property type="entry name" value="GST_C_3"/>
    <property type="match status" value="1"/>
</dbReference>
<evidence type="ECO:0000256" key="3">
    <source>
        <dbReference type="ARBA" id="ARBA00012452"/>
    </source>
</evidence>
<dbReference type="AlphaFoldDB" id="A0AAV4P2F8"/>
<comment type="similarity">
    <text evidence="2">Belongs to the GST superfamily. Mu family.</text>
</comment>
<evidence type="ECO:0000256" key="4">
    <source>
        <dbReference type="ARBA" id="ARBA00022679"/>
    </source>
</evidence>
<dbReference type="SUPFAM" id="SSF52833">
    <property type="entry name" value="Thioredoxin-like"/>
    <property type="match status" value="1"/>
</dbReference>
<dbReference type="SUPFAM" id="SSF47616">
    <property type="entry name" value="GST C-terminal domain-like"/>
    <property type="match status" value="2"/>
</dbReference>
<keyword evidence="9" id="KW-1185">Reference proteome</keyword>
<feature type="domain" description="GST N-terminal" evidence="6">
    <location>
        <begin position="73"/>
        <end position="135"/>
    </location>
</feature>
<dbReference type="EC" id="2.5.1.18" evidence="3"/>
<accession>A0AAV4P2F8</accession>
<dbReference type="InterPro" id="IPR036282">
    <property type="entry name" value="Glutathione-S-Trfase_C_sf"/>
</dbReference>
<dbReference type="InterPro" id="IPR004045">
    <property type="entry name" value="Glutathione_S-Trfase_N"/>
</dbReference>
<comment type="catalytic activity">
    <reaction evidence="5">
        <text>RX + glutathione = an S-substituted glutathione + a halide anion + H(+)</text>
        <dbReference type="Rhea" id="RHEA:16437"/>
        <dbReference type="ChEBI" id="CHEBI:15378"/>
        <dbReference type="ChEBI" id="CHEBI:16042"/>
        <dbReference type="ChEBI" id="CHEBI:17792"/>
        <dbReference type="ChEBI" id="CHEBI:57925"/>
        <dbReference type="ChEBI" id="CHEBI:90779"/>
        <dbReference type="EC" id="2.5.1.18"/>
    </reaction>
</comment>
<dbReference type="SFLD" id="SFLDS00019">
    <property type="entry name" value="Glutathione_Transferase_(cytos"/>
    <property type="match status" value="1"/>
</dbReference>
<sequence>MFEMWEKFLGDRKYWLEIISLMWILVYENLDSTDSSSPKFLMISPLWKAFHSRIRDLPQMQKYLNSSSYRKYLLHFRKVDFVDKRYARGDGEWQKDKFNLGLDFPNLPYYMDGEVKLSQTFAILRCLAGKYGLDGKTDQQRLRVFLAEQQSADFRNNLRTVAVSNDYEKLKDDFIKTLPDAFSLWNKFLGNRKYLAGDDVTYVDFMVFENLDFYRLFHPSIIDEFPTLKDYHNRMRNLPELQGYFNSSTYRRWPIFAPHFKFGGSGEPPKHL</sequence>
<reference evidence="8 9" key="1">
    <citation type="submission" date="2021-06" db="EMBL/GenBank/DDBJ databases">
        <title>Caerostris extrusa draft genome.</title>
        <authorList>
            <person name="Kono N."/>
            <person name="Arakawa K."/>
        </authorList>
    </citation>
    <scope>NUCLEOTIDE SEQUENCE [LARGE SCALE GENOMIC DNA]</scope>
</reference>
<proteinExistence type="inferred from homology"/>
<evidence type="ECO:0000313" key="8">
    <source>
        <dbReference type="EMBL" id="GIX89412.1"/>
    </source>
</evidence>
<dbReference type="GO" id="GO:0004364">
    <property type="term" value="F:glutathione transferase activity"/>
    <property type="evidence" value="ECO:0007669"/>
    <property type="project" value="UniProtKB-EC"/>
</dbReference>
<evidence type="ECO:0000256" key="5">
    <source>
        <dbReference type="ARBA" id="ARBA00047960"/>
    </source>
</evidence>
<name>A0AAV4P2F8_CAEEX</name>
<dbReference type="InterPro" id="IPR010987">
    <property type="entry name" value="Glutathione-S-Trfase_C-like"/>
</dbReference>
<protein>
    <recommendedName>
        <fullName evidence="3">glutathione transferase</fullName>
        <ecNumber evidence="3">2.5.1.18</ecNumber>
    </recommendedName>
</protein>
<dbReference type="InterPro" id="IPR050213">
    <property type="entry name" value="GST_superfamily"/>
</dbReference>
<evidence type="ECO:0000259" key="6">
    <source>
        <dbReference type="PROSITE" id="PS50404"/>
    </source>
</evidence>
<dbReference type="InterPro" id="IPR004046">
    <property type="entry name" value="GST_C"/>
</dbReference>